<dbReference type="Pfam" id="PF13536">
    <property type="entry name" value="EmrE"/>
    <property type="match status" value="1"/>
</dbReference>
<feature type="transmembrane region" description="Helical" evidence="1">
    <location>
        <begin position="129"/>
        <end position="148"/>
    </location>
</feature>
<gene>
    <name evidence="2" type="ORF">ACFQ2O_08930</name>
</gene>
<keyword evidence="1" id="KW-1133">Transmembrane helix</keyword>
<reference evidence="3" key="1">
    <citation type="journal article" date="2019" name="Int. J. Syst. Evol. Microbiol.">
        <title>The Global Catalogue of Microorganisms (GCM) 10K type strain sequencing project: providing services to taxonomists for standard genome sequencing and annotation.</title>
        <authorList>
            <consortium name="The Broad Institute Genomics Platform"/>
            <consortium name="The Broad Institute Genome Sequencing Center for Infectious Disease"/>
            <person name="Wu L."/>
            <person name="Ma J."/>
        </authorList>
    </citation>
    <scope>NUCLEOTIDE SEQUENCE [LARGE SCALE GENOMIC DNA]</scope>
    <source>
        <strain evidence="3">JCM 31319</strain>
    </source>
</reference>
<feature type="transmembrane region" description="Helical" evidence="1">
    <location>
        <begin position="37"/>
        <end position="56"/>
    </location>
</feature>
<sequence length="327" mass="36043">MQTNSNFKAIAIGSLACLFFSSTYILNSFLSAKGGHWAWTVGLRSFFLMLLLLVLLSAKGQLKHLLFVMQQNLQVWLLWGGVAFGLSYFFLTYAASFGPGWLVAGVFQFTIVAGILLCPFLYKDHRAKIPMKALLISLVIMVGIAFMQWSQKGGSYTTQQLWWCIGLVLIAAFIWPLSNRKLLLYVEESGHELSAIQRVAGTAIGSLPFQLLMMGYGYFQAGLPGQEQLFTVLLISISSGVIGCILFFKAMHLARLDASSMAAVEATQSIEILVTVVGEVLLLGIPWPNLNGSIGMLLIVVGLILYSLPSRKNVWSLKKSKIPRHQV</sequence>
<comment type="caution">
    <text evidence="2">The sequence shown here is derived from an EMBL/GenBank/DDBJ whole genome shotgun (WGS) entry which is preliminary data.</text>
</comment>
<feature type="transmembrane region" description="Helical" evidence="1">
    <location>
        <begin position="199"/>
        <end position="218"/>
    </location>
</feature>
<feature type="transmembrane region" description="Helical" evidence="1">
    <location>
        <begin position="293"/>
        <end position="309"/>
    </location>
</feature>
<evidence type="ECO:0000313" key="3">
    <source>
        <dbReference type="Proteomes" id="UP001597094"/>
    </source>
</evidence>
<feature type="transmembrane region" description="Helical" evidence="1">
    <location>
        <begin position="76"/>
        <end position="95"/>
    </location>
</feature>
<feature type="transmembrane region" description="Helical" evidence="1">
    <location>
        <begin position="7"/>
        <end position="25"/>
    </location>
</feature>
<dbReference type="RefSeq" id="WP_377525944.1">
    <property type="nucleotide sequence ID" value="NZ_JBHTLD010000063.1"/>
</dbReference>
<dbReference type="EMBL" id="JBHTLD010000063">
    <property type="protein sequence ID" value="MFD1186326.1"/>
    <property type="molecule type" value="Genomic_DNA"/>
</dbReference>
<feature type="transmembrane region" description="Helical" evidence="1">
    <location>
        <begin position="269"/>
        <end position="287"/>
    </location>
</feature>
<protein>
    <submittedName>
        <fullName evidence="2">Multidrug resistance efflux transporter family protein</fullName>
    </submittedName>
</protein>
<keyword evidence="1" id="KW-0472">Membrane</keyword>
<dbReference type="Proteomes" id="UP001597094">
    <property type="component" value="Unassembled WGS sequence"/>
</dbReference>
<keyword evidence="1" id="KW-0812">Transmembrane</keyword>
<feature type="transmembrane region" description="Helical" evidence="1">
    <location>
        <begin position="101"/>
        <end position="122"/>
    </location>
</feature>
<name>A0ABW3SQY8_9BACT</name>
<keyword evidence="3" id="KW-1185">Reference proteome</keyword>
<accession>A0ABW3SQY8</accession>
<dbReference type="InterPro" id="IPR032713">
    <property type="entry name" value="EmrE"/>
</dbReference>
<organism evidence="2 3">
    <name type="scientific">Pontibacter rugosus</name>
    <dbReference type="NCBI Taxonomy" id="1745966"/>
    <lineage>
        <taxon>Bacteria</taxon>
        <taxon>Pseudomonadati</taxon>
        <taxon>Bacteroidota</taxon>
        <taxon>Cytophagia</taxon>
        <taxon>Cytophagales</taxon>
        <taxon>Hymenobacteraceae</taxon>
        <taxon>Pontibacter</taxon>
    </lineage>
</organism>
<evidence type="ECO:0000256" key="1">
    <source>
        <dbReference type="SAM" id="Phobius"/>
    </source>
</evidence>
<feature type="transmembrane region" description="Helical" evidence="1">
    <location>
        <begin position="160"/>
        <end position="178"/>
    </location>
</feature>
<proteinExistence type="predicted"/>
<feature type="transmembrane region" description="Helical" evidence="1">
    <location>
        <begin position="230"/>
        <end position="248"/>
    </location>
</feature>
<evidence type="ECO:0000313" key="2">
    <source>
        <dbReference type="EMBL" id="MFD1186326.1"/>
    </source>
</evidence>